<evidence type="ECO:0000256" key="1">
    <source>
        <dbReference type="ARBA" id="ARBA00023015"/>
    </source>
</evidence>
<feature type="domain" description="HTH asnC-type" evidence="4">
    <location>
        <begin position="2"/>
        <end position="63"/>
    </location>
</feature>
<dbReference type="PANTHER" id="PTHR30154">
    <property type="entry name" value="LEUCINE-RESPONSIVE REGULATORY PROTEIN"/>
    <property type="match status" value="1"/>
</dbReference>
<protein>
    <recommendedName>
        <fullName evidence="4">HTH asnC-type domain-containing protein</fullName>
    </recommendedName>
</protein>
<keyword evidence="3" id="KW-0804">Transcription</keyword>
<evidence type="ECO:0000256" key="3">
    <source>
        <dbReference type="ARBA" id="ARBA00023163"/>
    </source>
</evidence>
<dbReference type="PANTHER" id="PTHR30154:SF50">
    <property type="entry name" value="TRANSCRIPTIONAL REGULATOR, ASNC FAMILY"/>
    <property type="match status" value="1"/>
</dbReference>
<evidence type="ECO:0000259" key="4">
    <source>
        <dbReference type="PROSITE" id="PS50956"/>
    </source>
</evidence>
<dbReference type="EMBL" id="BARS01034505">
    <property type="protein sequence ID" value="GAG22993.1"/>
    <property type="molecule type" value="Genomic_DNA"/>
</dbReference>
<dbReference type="InterPro" id="IPR011008">
    <property type="entry name" value="Dimeric_a/b-barrel"/>
</dbReference>
<organism evidence="5">
    <name type="scientific">marine sediment metagenome</name>
    <dbReference type="NCBI Taxonomy" id="412755"/>
    <lineage>
        <taxon>unclassified sequences</taxon>
        <taxon>metagenomes</taxon>
        <taxon>ecological metagenomes</taxon>
    </lineage>
</organism>
<dbReference type="Pfam" id="PF13404">
    <property type="entry name" value="HTH_AsnC-type"/>
    <property type="match status" value="1"/>
</dbReference>
<dbReference type="InterPro" id="IPR036390">
    <property type="entry name" value="WH_DNA-bd_sf"/>
</dbReference>
<dbReference type="InterPro" id="IPR036388">
    <property type="entry name" value="WH-like_DNA-bd_sf"/>
</dbReference>
<keyword evidence="1" id="KW-0805">Transcription regulation</keyword>
<feature type="non-terminal residue" evidence="5">
    <location>
        <position position="140"/>
    </location>
</feature>
<accession>X0WER7</accession>
<dbReference type="AlphaFoldDB" id="X0WER7"/>
<dbReference type="GO" id="GO:0043565">
    <property type="term" value="F:sequence-specific DNA binding"/>
    <property type="evidence" value="ECO:0007669"/>
    <property type="project" value="InterPro"/>
</dbReference>
<evidence type="ECO:0000313" key="5">
    <source>
        <dbReference type="EMBL" id="GAG22993.1"/>
    </source>
</evidence>
<gene>
    <name evidence="5" type="ORF">S01H1_53289</name>
</gene>
<dbReference type="PROSITE" id="PS50956">
    <property type="entry name" value="HTH_ASNC_2"/>
    <property type="match status" value="1"/>
</dbReference>
<keyword evidence="2" id="KW-0238">DNA-binding</keyword>
<dbReference type="GO" id="GO:0043200">
    <property type="term" value="P:response to amino acid"/>
    <property type="evidence" value="ECO:0007669"/>
    <property type="project" value="TreeGrafter"/>
</dbReference>
<reference evidence="5" key="1">
    <citation type="journal article" date="2014" name="Front. Microbiol.">
        <title>High frequency of phylogenetically diverse reductive dehalogenase-homologous genes in deep subseafloor sedimentary metagenomes.</title>
        <authorList>
            <person name="Kawai M."/>
            <person name="Futagami T."/>
            <person name="Toyoda A."/>
            <person name="Takaki Y."/>
            <person name="Nishi S."/>
            <person name="Hori S."/>
            <person name="Arai W."/>
            <person name="Tsubouchi T."/>
            <person name="Morono Y."/>
            <person name="Uchiyama I."/>
            <person name="Ito T."/>
            <person name="Fujiyama A."/>
            <person name="Inagaki F."/>
            <person name="Takami H."/>
        </authorList>
    </citation>
    <scope>NUCLEOTIDE SEQUENCE</scope>
    <source>
        <strain evidence="5">Expedition CK06-06</strain>
    </source>
</reference>
<dbReference type="PRINTS" id="PR00033">
    <property type="entry name" value="HTHASNC"/>
</dbReference>
<dbReference type="Gene3D" id="3.30.70.920">
    <property type="match status" value="1"/>
</dbReference>
<dbReference type="InterPro" id="IPR000485">
    <property type="entry name" value="AsnC-type_HTH_dom"/>
</dbReference>
<sequence length="140" mass="16401">MIDLIDHLILDELEKNSRISYTELGNRASISTTCVIKRIHKLEKLNIIMGYTIHINHKRLGKDIQAIVTIKTIPTKIVELTNDLLQFNFVENIYQIINDYSLIVFFRSKDVKQLQQMIDRISTNNPDILKIHPELILEKF</sequence>
<dbReference type="Gene3D" id="1.10.10.10">
    <property type="entry name" value="Winged helix-like DNA-binding domain superfamily/Winged helix DNA-binding domain"/>
    <property type="match status" value="1"/>
</dbReference>
<proteinExistence type="predicted"/>
<dbReference type="InterPro" id="IPR019888">
    <property type="entry name" value="Tscrpt_reg_AsnC-like"/>
</dbReference>
<dbReference type="SUPFAM" id="SSF54909">
    <property type="entry name" value="Dimeric alpha+beta barrel"/>
    <property type="match status" value="1"/>
</dbReference>
<dbReference type="SMART" id="SM00344">
    <property type="entry name" value="HTH_ASNC"/>
    <property type="match status" value="1"/>
</dbReference>
<name>X0WER7_9ZZZZ</name>
<dbReference type="SUPFAM" id="SSF46785">
    <property type="entry name" value="Winged helix' DNA-binding domain"/>
    <property type="match status" value="1"/>
</dbReference>
<evidence type="ECO:0000256" key="2">
    <source>
        <dbReference type="ARBA" id="ARBA00023125"/>
    </source>
</evidence>
<dbReference type="GO" id="GO:0005829">
    <property type="term" value="C:cytosol"/>
    <property type="evidence" value="ECO:0007669"/>
    <property type="project" value="TreeGrafter"/>
</dbReference>
<comment type="caution">
    <text evidence="5">The sequence shown here is derived from an EMBL/GenBank/DDBJ whole genome shotgun (WGS) entry which is preliminary data.</text>
</comment>